<dbReference type="Pfam" id="PF00704">
    <property type="entry name" value="Glyco_hydro_18"/>
    <property type="match status" value="1"/>
</dbReference>
<dbReference type="Proteomes" id="UP001150879">
    <property type="component" value="Unassembled WGS sequence"/>
</dbReference>
<keyword evidence="6" id="KW-1185">Reference proteome</keyword>
<dbReference type="InterPro" id="IPR053214">
    <property type="entry name" value="LysM12-like"/>
</dbReference>
<dbReference type="PANTHER" id="PTHR47700:SF2">
    <property type="entry name" value="CHITINASE"/>
    <property type="match status" value="1"/>
</dbReference>
<feature type="domain" description="GH18" evidence="4">
    <location>
        <begin position="45"/>
        <end position="189"/>
    </location>
</feature>
<dbReference type="SUPFAM" id="SSF51445">
    <property type="entry name" value="(Trans)glycosidases"/>
    <property type="match status" value="1"/>
</dbReference>
<sequence length="189" mass="21962">MRHQPRILHQTQIGNQRPEHLSPRPEGLHLQLRHRRHRRRCPAEYINIGYFEAYNVERPCLDMRITGIDLTPYTHINLSFGEAESNEVDTNPIQDRWELFRQLSGLKKILSLGGWSFSIESATDFIFRKAVQPGNQDTFVDNIVYFVTEDGLDGIDTDRECKVGCTRSVFYARVVPSDRTEVPSNFRLT</sequence>
<organism evidence="5 6">
    <name type="scientific">Penicillium cf. griseofulvum</name>
    <dbReference type="NCBI Taxonomy" id="2972120"/>
    <lineage>
        <taxon>Eukaryota</taxon>
        <taxon>Fungi</taxon>
        <taxon>Dikarya</taxon>
        <taxon>Ascomycota</taxon>
        <taxon>Pezizomycotina</taxon>
        <taxon>Eurotiomycetes</taxon>
        <taxon>Eurotiomycetidae</taxon>
        <taxon>Eurotiales</taxon>
        <taxon>Aspergillaceae</taxon>
        <taxon>Penicillium</taxon>
    </lineage>
</organism>
<comment type="caution">
    <text evidence="5">The sequence shown here is derived from an EMBL/GenBank/DDBJ whole genome shotgun (WGS) entry which is preliminary data.</text>
</comment>
<accession>A0A9W9M930</accession>
<evidence type="ECO:0000256" key="2">
    <source>
        <dbReference type="ARBA" id="ARBA00023026"/>
    </source>
</evidence>
<protein>
    <recommendedName>
        <fullName evidence="4">GH18 domain-containing protein</fullName>
    </recommendedName>
</protein>
<dbReference type="GO" id="GO:0005975">
    <property type="term" value="P:carbohydrate metabolic process"/>
    <property type="evidence" value="ECO:0007669"/>
    <property type="project" value="InterPro"/>
</dbReference>
<evidence type="ECO:0000256" key="1">
    <source>
        <dbReference type="ARBA" id="ARBA00022669"/>
    </source>
</evidence>
<evidence type="ECO:0000313" key="5">
    <source>
        <dbReference type="EMBL" id="KAJ5194336.1"/>
    </source>
</evidence>
<dbReference type="PROSITE" id="PS51910">
    <property type="entry name" value="GH18_2"/>
    <property type="match status" value="1"/>
</dbReference>
<evidence type="ECO:0000313" key="6">
    <source>
        <dbReference type="Proteomes" id="UP001150879"/>
    </source>
</evidence>
<reference evidence="5" key="1">
    <citation type="submission" date="2022-11" db="EMBL/GenBank/DDBJ databases">
        <authorList>
            <person name="Petersen C."/>
        </authorList>
    </citation>
    <scope>NUCLEOTIDE SEQUENCE</scope>
    <source>
        <strain evidence="5">IBT 16849</strain>
    </source>
</reference>
<dbReference type="OrthoDB" id="73875at2759"/>
<dbReference type="Gene3D" id="3.20.20.80">
    <property type="entry name" value="Glycosidases"/>
    <property type="match status" value="1"/>
</dbReference>
<dbReference type="PANTHER" id="PTHR47700">
    <property type="entry name" value="V CHITINASE, PUTATIVE (AFU_ORTHOLOGUE AFUA_6G13720)-RELATED"/>
    <property type="match status" value="1"/>
</dbReference>
<keyword evidence="2" id="KW-0843">Virulence</keyword>
<dbReference type="InterPro" id="IPR001223">
    <property type="entry name" value="Glyco_hydro18_cat"/>
</dbReference>
<proteinExistence type="predicted"/>
<dbReference type="GO" id="GO:0008061">
    <property type="term" value="F:chitin binding"/>
    <property type="evidence" value="ECO:0007669"/>
    <property type="project" value="UniProtKB-KW"/>
</dbReference>
<dbReference type="EMBL" id="JAPQKP010000004">
    <property type="protein sequence ID" value="KAJ5194336.1"/>
    <property type="molecule type" value="Genomic_DNA"/>
</dbReference>
<keyword evidence="1" id="KW-0147">Chitin-binding</keyword>
<dbReference type="InterPro" id="IPR017853">
    <property type="entry name" value="GH"/>
</dbReference>
<name>A0A9W9M930_9EURO</name>
<evidence type="ECO:0000256" key="3">
    <source>
        <dbReference type="SAM" id="MobiDB-lite"/>
    </source>
</evidence>
<gene>
    <name evidence="5" type="ORF">N7472_006802</name>
</gene>
<feature type="region of interest" description="Disordered" evidence="3">
    <location>
        <begin position="1"/>
        <end position="24"/>
    </location>
</feature>
<reference evidence="5" key="2">
    <citation type="journal article" date="2023" name="IMA Fungus">
        <title>Comparative genomic study of the Penicillium genus elucidates a diverse pangenome and 15 lateral gene transfer events.</title>
        <authorList>
            <person name="Petersen C."/>
            <person name="Sorensen T."/>
            <person name="Nielsen M.R."/>
            <person name="Sondergaard T.E."/>
            <person name="Sorensen J.L."/>
            <person name="Fitzpatrick D.A."/>
            <person name="Frisvad J.C."/>
            <person name="Nielsen K.L."/>
        </authorList>
    </citation>
    <scope>NUCLEOTIDE SEQUENCE</scope>
    <source>
        <strain evidence="5">IBT 16849</strain>
    </source>
</reference>
<dbReference type="AlphaFoldDB" id="A0A9W9M930"/>
<evidence type="ECO:0000259" key="4">
    <source>
        <dbReference type="PROSITE" id="PS51910"/>
    </source>
</evidence>